<dbReference type="Pfam" id="PF00076">
    <property type="entry name" value="RRM_1"/>
    <property type="match status" value="1"/>
</dbReference>
<dbReference type="PROSITE" id="PS50102">
    <property type="entry name" value="RRM"/>
    <property type="match status" value="1"/>
</dbReference>
<feature type="region of interest" description="Disordered" evidence="3">
    <location>
        <begin position="406"/>
        <end position="444"/>
    </location>
</feature>
<evidence type="ECO:0000313" key="6">
    <source>
        <dbReference type="RefSeq" id="XP_030747904.1"/>
    </source>
</evidence>
<dbReference type="InterPro" id="IPR012677">
    <property type="entry name" value="Nucleotide-bd_a/b_plait_sf"/>
</dbReference>
<dbReference type="KEGG" id="soy:115876311"/>
<dbReference type="InterPro" id="IPR035979">
    <property type="entry name" value="RBD_domain_sf"/>
</dbReference>
<dbReference type="Gene3D" id="3.30.70.330">
    <property type="match status" value="1"/>
</dbReference>
<feature type="compositionally biased region" description="Polar residues" evidence="3">
    <location>
        <begin position="1"/>
        <end position="13"/>
    </location>
</feature>
<dbReference type="GeneID" id="115876311"/>
<keyword evidence="1 2" id="KW-0694">RNA-binding</keyword>
<dbReference type="Proteomes" id="UP000504635">
    <property type="component" value="Unplaced"/>
</dbReference>
<feature type="region of interest" description="Disordered" evidence="3">
    <location>
        <begin position="1"/>
        <end position="59"/>
    </location>
</feature>
<dbReference type="AlphaFoldDB" id="A0A6J2XAP7"/>
<proteinExistence type="predicted"/>
<organism evidence="5 6">
    <name type="scientific">Sitophilus oryzae</name>
    <name type="common">Rice weevil</name>
    <name type="synonym">Curculio oryzae</name>
    <dbReference type="NCBI Taxonomy" id="7048"/>
    <lineage>
        <taxon>Eukaryota</taxon>
        <taxon>Metazoa</taxon>
        <taxon>Ecdysozoa</taxon>
        <taxon>Arthropoda</taxon>
        <taxon>Hexapoda</taxon>
        <taxon>Insecta</taxon>
        <taxon>Pterygota</taxon>
        <taxon>Neoptera</taxon>
        <taxon>Endopterygota</taxon>
        <taxon>Coleoptera</taxon>
        <taxon>Polyphaga</taxon>
        <taxon>Cucujiformia</taxon>
        <taxon>Curculionidae</taxon>
        <taxon>Dryophthorinae</taxon>
        <taxon>Sitophilus</taxon>
    </lineage>
</organism>
<feature type="compositionally biased region" description="Basic and acidic residues" evidence="3">
    <location>
        <begin position="512"/>
        <end position="526"/>
    </location>
</feature>
<dbReference type="CDD" id="cd00590">
    <property type="entry name" value="RRM_SF"/>
    <property type="match status" value="1"/>
</dbReference>
<dbReference type="InterPro" id="IPR000504">
    <property type="entry name" value="RRM_dom"/>
</dbReference>
<sequence length="587" mass="66309">MSNPGNDNNQPNVDLSKPPPGYVPRAYRRTGYSWTDYQNSSNQSTGRGTPNNRQTPNSYNRYAENSQIKLEKDVSKPGSSNATFNSANQSNFQNGFYANYLLQPPPPPPPTDSTSSSAKEAPSPNPSQNYYSDLYNTLYAAPPRSQTAIGARPTVSPKPAEEYKGQYNRKYKGYYNYNRSGRNYYPYTKNRQTAPKPHEPLNKGKKKKPLSQSMPSTRGWTLEQAKRALAVETEYNRRHKSQSLIVKFPDKELNREIVSKLHGQIDHVYFQLPCTPRFCFVTLKEDANVGKVMEELNQIKFGDGYLTVEPKKDREEDLRLGPEDIDPLTLYVGNLAQEVTVEKVHKAYPKNKRVDIGFAKKMKYTRYAFVSFHTVDDAIEAFQKTRAEEMYAKTIIVRFRRLHGTVGLPGEPKPQNTKKNSPEGRAATSHEKKNPFDDLFGFKEEQPDPYEEDAITDFDSLNLLASAPPSEFDRVSVAGFPDSLVPEAEPVSPEPVLAKIKTEPLDDEDMAPADHPDDAPLHHESDPASENIQIPFIKKEEDIFDDKSQTIHNDDKVDSPDSLQHLLRLLDDEINPGVKELSVSSVT</sequence>
<evidence type="ECO:0000256" key="2">
    <source>
        <dbReference type="PROSITE-ProRule" id="PRU00176"/>
    </source>
</evidence>
<name>A0A6J2XAP7_SITOR</name>
<feature type="compositionally biased region" description="Polar residues" evidence="3">
    <location>
        <begin position="32"/>
        <end position="59"/>
    </location>
</feature>
<evidence type="ECO:0000256" key="3">
    <source>
        <dbReference type="SAM" id="MobiDB-lite"/>
    </source>
</evidence>
<reference evidence="6" key="1">
    <citation type="submission" date="2025-08" db="UniProtKB">
        <authorList>
            <consortium name="RefSeq"/>
        </authorList>
    </citation>
    <scope>IDENTIFICATION</scope>
    <source>
        <tissue evidence="6">Gonads</tissue>
    </source>
</reference>
<keyword evidence="5" id="KW-1185">Reference proteome</keyword>
<gene>
    <name evidence="6" type="primary">LOC115876311</name>
</gene>
<dbReference type="GO" id="GO:0003723">
    <property type="term" value="F:RNA binding"/>
    <property type="evidence" value="ECO:0007669"/>
    <property type="project" value="UniProtKB-UniRule"/>
</dbReference>
<dbReference type="SUPFAM" id="SSF54928">
    <property type="entry name" value="RNA-binding domain, RBD"/>
    <property type="match status" value="1"/>
</dbReference>
<dbReference type="InParanoid" id="A0A6J2XAP7"/>
<feature type="domain" description="RRM" evidence="4">
    <location>
        <begin position="328"/>
        <end position="402"/>
    </location>
</feature>
<evidence type="ECO:0000313" key="5">
    <source>
        <dbReference type="Proteomes" id="UP000504635"/>
    </source>
</evidence>
<dbReference type="SMART" id="SM00360">
    <property type="entry name" value="RRM"/>
    <property type="match status" value="2"/>
</dbReference>
<dbReference type="RefSeq" id="XP_030747904.1">
    <property type="nucleotide sequence ID" value="XM_030892044.1"/>
</dbReference>
<dbReference type="CTD" id="37947"/>
<protein>
    <submittedName>
        <fullName evidence="6">Uncharacterized protein LOC115876311 isoform X1</fullName>
    </submittedName>
</protein>
<evidence type="ECO:0000256" key="1">
    <source>
        <dbReference type="ARBA" id="ARBA00022884"/>
    </source>
</evidence>
<dbReference type="OrthoDB" id="4726at2759"/>
<evidence type="ECO:0000259" key="4">
    <source>
        <dbReference type="PROSITE" id="PS50102"/>
    </source>
</evidence>
<feature type="compositionally biased region" description="Polar residues" evidence="3">
    <location>
        <begin position="210"/>
        <end position="219"/>
    </location>
</feature>
<feature type="region of interest" description="Disordered" evidence="3">
    <location>
        <begin position="97"/>
        <end position="131"/>
    </location>
</feature>
<accession>A0A6J2XAP7</accession>
<feature type="compositionally biased region" description="Basic and acidic residues" evidence="3">
    <location>
        <begin position="428"/>
        <end position="444"/>
    </location>
</feature>
<feature type="region of interest" description="Disordered" evidence="3">
    <location>
        <begin position="182"/>
        <end position="219"/>
    </location>
</feature>
<feature type="region of interest" description="Disordered" evidence="3">
    <location>
        <begin position="505"/>
        <end position="532"/>
    </location>
</feature>